<comment type="caution">
    <text evidence="9">The sequence shown here is derived from an EMBL/GenBank/DDBJ whole genome shotgun (WGS) entry which is preliminary data.</text>
</comment>
<dbReference type="GO" id="GO:0005484">
    <property type="term" value="F:SNAP receptor activity"/>
    <property type="evidence" value="ECO:0007669"/>
    <property type="project" value="TreeGrafter"/>
</dbReference>
<comment type="subcellular location">
    <subcellularLocation>
        <location evidence="1">Membrane</location>
        <topology evidence="1">Single-pass type IV membrane protein</topology>
    </subcellularLocation>
</comment>
<keyword evidence="4 7" id="KW-1133">Transmembrane helix</keyword>
<evidence type="ECO:0000256" key="5">
    <source>
        <dbReference type="ARBA" id="ARBA00023136"/>
    </source>
</evidence>
<protein>
    <submittedName>
        <fullName evidence="9">Syntaxin</fullName>
    </submittedName>
</protein>
<reference evidence="9" key="1">
    <citation type="submission" date="2023-03" db="EMBL/GenBank/DDBJ databases">
        <title>Massive genome expansion in bonnet fungi (Mycena s.s.) driven by repeated elements and novel gene families across ecological guilds.</title>
        <authorList>
            <consortium name="Lawrence Berkeley National Laboratory"/>
            <person name="Harder C.B."/>
            <person name="Miyauchi S."/>
            <person name="Viragh M."/>
            <person name="Kuo A."/>
            <person name="Thoen E."/>
            <person name="Andreopoulos B."/>
            <person name="Lu D."/>
            <person name="Skrede I."/>
            <person name="Drula E."/>
            <person name="Henrissat B."/>
            <person name="Morin E."/>
            <person name="Kohler A."/>
            <person name="Barry K."/>
            <person name="LaButti K."/>
            <person name="Morin E."/>
            <person name="Salamov A."/>
            <person name="Lipzen A."/>
            <person name="Mereny Z."/>
            <person name="Hegedus B."/>
            <person name="Baldrian P."/>
            <person name="Stursova M."/>
            <person name="Weitz H."/>
            <person name="Taylor A."/>
            <person name="Grigoriev I.V."/>
            <person name="Nagy L.G."/>
            <person name="Martin F."/>
            <person name="Kauserud H."/>
        </authorList>
    </citation>
    <scope>NUCLEOTIDE SEQUENCE</scope>
    <source>
        <strain evidence="9">9284</strain>
    </source>
</reference>
<evidence type="ECO:0000256" key="4">
    <source>
        <dbReference type="ARBA" id="ARBA00022989"/>
    </source>
</evidence>
<dbReference type="PANTHER" id="PTHR19957:SF307">
    <property type="entry name" value="PROTEIN SSO1-RELATED"/>
    <property type="match status" value="1"/>
</dbReference>
<keyword evidence="3 7" id="KW-0812">Transmembrane</keyword>
<keyword evidence="10" id="KW-1185">Reference proteome</keyword>
<dbReference type="GO" id="GO:0031201">
    <property type="term" value="C:SNARE complex"/>
    <property type="evidence" value="ECO:0007669"/>
    <property type="project" value="TreeGrafter"/>
</dbReference>
<feature type="region of interest" description="Disordered" evidence="6">
    <location>
        <begin position="1"/>
        <end position="22"/>
    </location>
</feature>
<dbReference type="EMBL" id="JARKIF010000002">
    <property type="protein sequence ID" value="KAJ7647960.1"/>
    <property type="molecule type" value="Genomic_DNA"/>
</dbReference>
<evidence type="ECO:0000313" key="9">
    <source>
        <dbReference type="EMBL" id="KAJ7647960.1"/>
    </source>
</evidence>
<evidence type="ECO:0000256" key="2">
    <source>
        <dbReference type="ARBA" id="ARBA00009063"/>
    </source>
</evidence>
<dbReference type="AlphaFoldDB" id="A0AAD7G147"/>
<sequence>MYCYSKSERGNPNLRRPLTVPSDHQSAHSRFLSAIFVLLATMTDRLAALRAQRAAANGDAPTTAGATQSHELTPVEAGSSLQSMPGFLEQASEVQDDITRFNGNVTRIAALNNRVLEALDDAAADPIKAELDELVTETMALSNSLRNRIKALQAAAGTGGGNEMRQTRVTFLRNKFMEGLQTYQTVEQEHRAKARTRVERQYRIVKPDATQEEITHAVATGQDQVFMQALTTSTRYVDSRQAYNEVQARSQDLKRMEQTLAELAQMFSDMALLVEQQDEHVMAIEKTAGDVEKDAEMGYQQVERATVFARAARKKRWICFIICLICVAILAAVLATQIPKH</sequence>
<dbReference type="Pfam" id="PF05739">
    <property type="entry name" value="SNARE"/>
    <property type="match status" value="1"/>
</dbReference>
<name>A0AAD7G147_9AGAR</name>
<dbReference type="GO" id="GO:0005886">
    <property type="term" value="C:plasma membrane"/>
    <property type="evidence" value="ECO:0007669"/>
    <property type="project" value="TreeGrafter"/>
</dbReference>
<feature type="transmembrane region" description="Helical" evidence="7">
    <location>
        <begin position="317"/>
        <end position="338"/>
    </location>
</feature>
<evidence type="ECO:0000313" key="10">
    <source>
        <dbReference type="Proteomes" id="UP001221142"/>
    </source>
</evidence>
<accession>A0AAD7G147</accession>
<dbReference type="SMART" id="SM00397">
    <property type="entry name" value="t_SNARE"/>
    <property type="match status" value="1"/>
</dbReference>
<dbReference type="Proteomes" id="UP001221142">
    <property type="component" value="Unassembled WGS sequence"/>
</dbReference>
<keyword evidence="5 7" id="KW-0472">Membrane</keyword>
<dbReference type="InterPro" id="IPR045242">
    <property type="entry name" value="Syntaxin"/>
</dbReference>
<dbReference type="GO" id="GO:0006887">
    <property type="term" value="P:exocytosis"/>
    <property type="evidence" value="ECO:0007669"/>
    <property type="project" value="TreeGrafter"/>
</dbReference>
<dbReference type="GO" id="GO:0000149">
    <property type="term" value="F:SNARE binding"/>
    <property type="evidence" value="ECO:0007669"/>
    <property type="project" value="TreeGrafter"/>
</dbReference>
<dbReference type="InterPro" id="IPR000727">
    <property type="entry name" value="T_SNARE_dom"/>
</dbReference>
<dbReference type="CDD" id="cd15849">
    <property type="entry name" value="SNARE_Sso1"/>
    <property type="match status" value="1"/>
</dbReference>
<gene>
    <name evidence="9" type="ORF">FB45DRAFT_211664</name>
</gene>
<organism evidence="9 10">
    <name type="scientific">Roridomyces roridus</name>
    <dbReference type="NCBI Taxonomy" id="1738132"/>
    <lineage>
        <taxon>Eukaryota</taxon>
        <taxon>Fungi</taxon>
        <taxon>Dikarya</taxon>
        <taxon>Basidiomycota</taxon>
        <taxon>Agaricomycotina</taxon>
        <taxon>Agaricomycetes</taxon>
        <taxon>Agaricomycetidae</taxon>
        <taxon>Agaricales</taxon>
        <taxon>Marasmiineae</taxon>
        <taxon>Mycenaceae</taxon>
        <taxon>Roridomyces</taxon>
    </lineage>
</organism>
<evidence type="ECO:0000256" key="3">
    <source>
        <dbReference type="ARBA" id="ARBA00022692"/>
    </source>
</evidence>
<dbReference type="SUPFAM" id="SSF47661">
    <property type="entry name" value="t-snare proteins"/>
    <property type="match status" value="1"/>
</dbReference>
<dbReference type="InterPro" id="IPR010989">
    <property type="entry name" value="SNARE"/>
</dbReference>
<dbReference type="PANTHER" id="PTHR19957">
    <property type="entry name" value="SYNTAXIN"/>
    <property type="match status" value="1"/>
</dbReference>
<evidence type="ECO:0000256" key="7">
    <source>
        <dbReference type="SAM" id="Phobius"/>
    </source>
</evidence>
<evidence type="ECO:0000256" key="1">
    <source>
        <dbReference type="ARBA" id="ARBA00004211"/>
    </source>
</evidence>
<dbReference type="GO" id="GO:0048278">
    <property type="term" value="P:vesicle docking"/>
    <property type="evidence" value="ECO:0007669"/>
    <property type="project" value="TreeGrafter"/>
</dbReference>
<dbReference type="Pfam" id="PF00804">
    <property type="entry name" value="Syntaxin"/>
    <property type="match status" value="1"/>
</dbReference>
<feature type="domain" description="T-SNARE coiled-coil homology" evidence="8">
    <location>
        <begin position="243"/>
        <end position="305"/>
    </location>
</feature>
<dbReference type="InterPro" id="IPR006011">
    <property type="entry name" value="Syntaxin_N"/>
</dbReference>
<dbReference type="PROSITE" id="PS50192">
    <property type="entry name" value="T_SNARE"/>
    <property type="match status" value="1"/>
</dbReference>
<evidence type="ECO:0000256" key="6">
    <source>
        <dbReference type="SAM" id="MobiDB-lite"/>
    </source>
</evidence>
<comment type="similarity">
    <text evidence="2">Belongs to the syntaxin family.</text>
</comment>
<dbReference type="GO" id="GO:0006906">
    <property type="term" value="P:vesicle fusion"/>
    <property type="evidence" value="ECO:0007669"/>
    <property type="project" value="TreeGrafter"/>
</dbReference>
<evidence type="ECO:0000259" key="8">
    <source>
        <dbReference type="PROSITE" id="PS50192"/>
    </source>
</evidence>
<proteinExistence type="inferred from homology"/>
<dbReference type="GO" id="GO:0006886">
    <property type="term" value="P:intracellular protein transport"/>
    <property type="evidence" value="ECO:0007669"/>
    <property type="project" value="TreeGrafter"/>
</dbReference>
<dbReference type="Gene3D" id="1.20.58.70">
    <property type="match status" value="1"/>
</dbReference>
<dbReference type="GO" id="GO:0012505">
    <property type="term" value="C:endomembrane system"/>
    <property type="evidence" value="ECO:0007669"/>
    <property type="project" value="TreeGrafter"/>
</dbReference>
<dbReference type="SMART" id="SM00503">
    <property type="entry name" value="SynN"/>
    <property type="match status" value="1"/>
</dbReference>